<evidence type="ECO:0000313" key="8">
    <source>
        <dbReference type="Proteomes" id="UP001610444"/>
    </source>
</evidence>
<dbReference type="RefSeq" id="XP_070895400.1">
    <property type="nucleotide sequence ID" value="XM_071048472.1"/>
</dbReference>
<gene>
    <name evidence="7" type="ORF">BJX68DRAFT_278136</name>
</gene>
<dbReference type="GeneID" id="98163636"/>
<feature type="domain" description="Phenol hydroxylase-like C-terminal dimerisation" evidence="6">
    <location>
        <begin position="424"/>
        <end position="615"/>
    </location>
</feature>
<dbReference type="SUPFAM" id="SSF52833">
    <property type="entry name" value="Thioredoxin-like"/>
    <property type="match status" value="1"/>
</dbReference>
<keyword evidence="3" id="KW-0274">FAD</keyword>
<accession>A0ABR4JSN2</accession>
<dbReference type="PRINTS" id="PR00420">
    <property type="entry name" value="RNGMNOXGNASE"/>
</dbReference>
<dbReference type="Gene3D" id="3.30.9.10">
    <property type="entry name" value="D-Amino Acid Oxidase, subunit A, domain 2"/>
    <property type="match status" value="1"/>
</dbReference>
<evidence type="ECO:0000256" key="4">
    <source>
        <dbReference type="ARBA" id="ARBA00023002"/>
    </source>
</evidence>
<name>A0ABR4JSN2_9EURO</name>
<feature type="domain" description="FAD-binding" evidence="5">
    <location>
        <begin position="8"/>
        <end position="389"/>
    </location>
</feature>
<evidence type="ECO:0000259" key="5">
    <source>
        <dbReference type="Pfam" id="PF01494"/>
    </source>
</evidence>
<dbReference type="InterPro" id="IPR050641">
    <property type="entry name" value="RIFMO-like"/>
</dbReference>
<protein>
    <submittedName>
        <fullName evidence="7">FAD binding domain-containing protein</fullName>
    </submittedName>
</protein>
<keyword evidence="8" id="KW-1185">Reference proteome</keyword>
<dbReference type="InterPro" id="IPR036188">
    <property type="entry name" value="FAD/NAD-bd_sf"/>
</dbReference>
<dbReference type="InterPro" id="IPR038220">
    <property type="entry name" value="PHOX_C_sf"/>
</dbReference>
<dbReference type="SUPFAM" id="SSF51905">
    <property type="entry name" value="FAD/NAD(P)-binding domain"/>
    <property type="match status" value="1"/>
</dbReference>
<dbReference type="PROSITE" id="PS51257">
    <property type="entry name" value="PROKAR_LIPOPROTEIN"/>
    <property type="match status" value="1"/>
</dbReference>
<dbReference type="InterPro" id="IPR036249">
    <property type="entry name" value="Thioredoxin-like_sf"/>
</dbReference>
<dbReference type="Pfam" id="PF01494">
    <property type="entry name" value="FAD_binding_3"/>
    <property type="match status" value="1"/>
</dbReference>
<proteinExistence type="inferred from homology"/>
<dbReference type="PANTHER" id="PTHR43004:SF20">
    <property type="entry name" value="2-MONOOXYGENASE, PUTATIVE (AFU_ORTHOLOGUE AFUA_1G13660)-RELATED"/>
    <property type="match status" value="1"/>
</dbReference>
<dbReference type="PANTHER" id="PTHR43004">
    <property type="entry name" value="TRK SYSTEM POTASSIUM UPTAKE PROTEIN"/>
    <property type="match status" value="1"/>
</dbReference>
<dbReference type="Gene3D" id="3.40.30.20">
    <property type="match status" value="1"/>
</dbReference>
<comment type="similarity">
    <text evidence="1">Belongs to the PheA/TfdB FAD monooxygenase family.</text>
</comment>
<sequence length="622" mass="69050">MALRTTQTDLLVIGAGPAGLMAACWASQFVTSDPSCMSTRIIDLKAARTATGHADGIHSRTLEIFDSFGIVDSITRKGVHEVEMSYWGVNAESGRLECQQRMRSQREGLSRFGQMLLNQGQVEQVIIDYINDQGHLSIERNKRADKIYFTNDPTHPISVEVKSVRADRMVDAIQDGTAGEHGHAEVTEVIQAQYVVACDGARSLVREQLGVPLESKSTDSMWAVIDIVPITDFPDIRQSCAIHSDKYGSIMTAPRENHLVRFYLQLTGRSDLEKEALEQTEEKSPDAIIQLAQRIMEPYTLKYEYCDWWSIYPIKQGLVTSSQVKNRVFLAGDAAHTHSPKAGQGMNVSIQDTYNLIWKLGSVITGVAQPTILKTYESERHPVAEQLMKMDAELVEAYERTGGSISHVSQIRDEHAGFMSGVEVTYPESLLVASKSGPAKAKHITVGMRMRSCPVVNYADGSTVQLANVLSSNGAWRLLVLAGDLCQAQQVDRLRAFADNFRRQPLLSGSRRAVPLRNGHMTLEVILIHAGSRSSVNFMDLPEIFRPFDEKLGWDYGKVFADDDSYGQGSGHAYREYGIPEGTGCLVLVRPDQHVAMVVAMGEEAQLESYISRWHVRNSVDN</sequence>
<comment type="caution">
    <text evidence="7">The sequence shown here is derived from an EMBL/GenBank/DDBJ whole genome shotgun (WGS) entry which is preliminary data.</text>
</comment>
<dbReference type="InterPro" id="IPR012941">
    <property type="entry name" value="Phe_hydrox_C_dim_dom"/>
</dbReference>
<evidence type="ECO:0000313" key="7">
    <source>
        <dbReference type="EMBL" id="KAL2843033.1"/>
    </source>
</evidence>
<keyword evidence="4" id="KW-0560">Oxidoreductase</keyword>
<evidence type="ECO:0000259" key="6">
    <source>
        <dbReference type="Pfam" id="PF07976"/>
    </source>
</evidence>
<evidence type="ECO:0000256" key="3">
    <source>
        <dbReference type="ARBA" id="ARBA00022827"/>
    </source>
</evidence>
<evidence type="ECO:0000256" key="1">
    <source>
        <dbReference type="ARBA" id="ARBA00007801"/>
    </source>
</evidence>
<dbReference type="InterPro" id="IPR002938">
    <property type="entry name" value="FAD-bd"/>
</dbReference>
<dbReference type="EMBL" id="JBFXLR010000048">
    <property type="protein sequence ID" value="KAL2843033.1"/>
    <property type="molecule type" value="Genomic_DNA"/>
</dbReference>
<keyword evidence="2" id="KW-0285">Flavoprotein</keyword>
<dbReference type="CDD" id="cd02979">
    <property type="entry name" value="PHOX_C"/>
    <property type="match status" value="1"/>
</dbReference>
<reference evidence="7 8" key="1">
    <citation type="submission" date="2024-07" db="EMBL/GenBank/DDBJ databases">
        <title>Section-level genome sequencing and comparative genomics of Aspergillus sections Usti and Cavernicolus.</title>
        <authorList>
            <consortium name="Lawrence Berkeley National Laboratory"/>
            <person name="Nybo J.L."/>
            <person name="Vesth T.C."/>
            <person name="Theobald S."/>
            <person name="Frisvad J.C."/>
            <person name="Larsen T.O."/>
            <person name="Kjaerboelling I."/>
            <person name="Rothschild-Mancinelli K."/>
            <person name="Lyhne E.K."/>
            <person name="Kogle M.E."/>
            <person name="Barry K."/>
            <person name="Clum A."/>
            <person name="Na H."/>
            <person name="Ledsgaard L."/>
            <person name="Lin J."/>
            <person name="Lipzen A."/>
            <person name="Kuo A."/>
            <person name="Riley R."/>
            <person name="Mondo S."/>
            <person name="LaButti K."/>
            <person name="Haridas S."/>
            <person name="Pangalinan J."/>
            <person name="Salamov A.A."/>
            <person name="Simmons B.A."/>
            <person name="Magnuson J.K."/>
            <person name="Chen J."/>
            <person name="Drula E."/>
            <person name="Henrissat B."/>
            <person name="Wiebenga A."/>
            <person name="Lubbers R.J."/>
            <person name="Gomes A.C."/>
            <person name="Macurrencykelacurrency M.R."/>
            <person name="Stajich J."/>
            <person name="Grigoriev I.V."/>
            <person name="Mortensen U.H."/>
            <person name="De vries R.P."/>
            <person name="Baker S.E."/>
            <person name="Andersen M.R."/>
        </authorList>
    </citation>
    <scope>NUCLEOTIDE SEQUENCE [LARGE SCALE GENOMIC DNA]</scope>
    <source>
        <strain evidence="7 8">CBS 756.74</strain>
    </source>
</reference>
<organism evidence="7 8">
    <name type="scientific">Aspergillus pseudodeflectus</name>
    <dbReference type="NCBI Taxonomy" id="176178"/>
    <lineage>
        <taxon>Eukaryota</taxon>
        <taxon>Fungi</taxon>
        <taxon>Dikarya</taxon>
        <taxon>Ascomycota</taxon>
        <taxon>Pezizomycotina</taxon>
        <taxon>Eurotiomycetes</taxon>
        <taxon>Eurotiomycetidae</taxon>
        <taxon>Eurotiales</taxon>
        <taxon>Aspergillaceae</taxon>
        <taxon>Aspergillus</taxon>
        <taxon>Aspergillus subgen. Nidulantes</taxon>
    </lineage>
</organism>
<evidence type="ECO:0000256" key="2">
    <source>
        <dbReference type="ARBA" id="ARBA00022630"/>
    </source>
</evidence>
<dbReference type="Pfam" id="PF07976">
    <property type="entry name" value="Phe_hydrox_dim"/>
    <property type="match status" value="1"/>
</dbReference>
<dbReference type="Gene3D" id="3.50.50.60">
    <property type="entry name" value="FAD/NAD(P)-binding domain"/>
    <property type="match status" value="1"/>
</dbReference>
<dbReference type="SUPFAM" id="SSF54373">
    <property type="entry name" value="FAD-linked reductases, C-terminal domain"/>
    <property type="match status" value="1"/>
</dbReference>
<dbReference type="Proteomes" id="UP001610444">
    <property type="component" value="Unassembled WGS sequence"/>
</dbReference>